<dbReference type="OrthoDB" id="5835136at2759"/>
<evidence type="ECO:0000256" key="4">
    <source>
        <dbReference type="ARBA" id="ARBA00022787"/>
    </source>
</evidence>
<comment type="similarity">
    <text evidence="2">Belongs to the metaxin family.</text>
</comment>
<keyword evidence="7" id="KW-0472">Membrane</keyword>
<feature type="domain" description="Metaxin glutathione S-transferase" evidence="9">
    <location>
        <begin position="210"/>
        <end position="273"/>
    </location>
</feature>
<evidence type="ECO:0000259" key="9">
    <source>
        <dbReference type="Pfam" id="PF17171"/>
    </source>
</evidence>
<comment type="subcellular location">
    <subcellularLocation>
        <location evidence="1">Mitochondrion outer membrane</location>
    </subcellularLocation>
</comment>
<dbReference type="AlphaFoldDB" id="A0A9W8BJ70"/>
<evidence type="ECO:0000256" key="6">
    <source>
        <dbReference type="ARBA" id="ARBA00023128"/>
    </source>
</evidence>
<keyword evidence="11" id="KW-1185">Reference proteome</keyword>
<dbReference type="InterPro" id="IPR036282">
    <property type="entry name" value="Glutathione-S-Trfase_C_sf"/>
</dbReference>
<gene>
    <name evidence="10" type="ORF">H4R26_002782</name>
</gene>
<sequence length="383" mass="41909">MYSLYSWGSPFKPEGLYSFDPSCISIQTYLQLSKAEWQLHHVNGAGMSSSGCLPVLTCEQTAAESGFWRIVQFLKSEGYDLNAELDEEQVAQSIAYISMVQDHLVDALLFSWYMVPENFAGAIRPRLANLFGFPLSFVIPTQLRDYAEGRLESRGIHCGATATSSTDSSSGGSTGLSALKDKIPRIYLLAKEGFSSHEDRSGHHVYAQSSKCLDLLSKKLDKKDYFYGGKPTTLDTVVYGYLSLMLYPDLPQNTLKSMIVKDYPNLADFCNRIHAQLEAPDVASEPSWAAGVGQIIKQSLPQFDVFGSYSLARAKDDPDLASKLLSVASALVAFFGYALYNGIIPVPDLKPRPSAESAPHVFTTSDLLAAIKQSPPNAPAEQA</sequence>
<dbReference type="SUPFAM" id="SSF47616">
    <property type="entry name" value="GST C-terminal domain-like"/>
    <property type="match status" value="1"/>
</dbReference>
<comment type="caution">
    <text evidence="10">The sequence shown here is derived from an EMBL/GenBank/DDBJ whole genome shotgun (WGS) entry which is preliminary data.</text>
</comment>
<dbReference type="Pfam" id="PF10568">
    <property type="entry name" value="Tom37"/>
    <property type="match status" value="1"/>
</dbReference>
<proteinExistence type="inferred from homology"/>
<evidence type="ECO:0000256" key="1">
    <source>
        <dbReference type="ARBA" id="ARBA00004294"/>
    </source>
</evidence>
<evidence type="ECO:0000256" key="3">
    <source>
        <dbReference type="ARBA" id="ARBA00022448"/>
    </source>
</evidence>
<keyword evidence="5" id="KW-0653">Protein transport</keyword>
<dbReference type="GO" id="GO:0001401">
    <property type="term" value="C:SAM complex"/>
    <property type="evidence" value="ECO:0007669"/>
    <property type="project" value="InterPro"/>
</dbReference>
<dbReference type="GO" id="GO:0007005">
    <property type="term" value="P:mitochondrion organization"/>
    <property type="evidence" value="ECO:0007669"/>
    <property type="project" value="TreeGrafter"/>
</dbReference>
<dbReference type="InterPro" id="IPR033468">
    <property type="entry name" value="Metaxin_GST"/>
</dbReference>
<dbReference type="PANTHER" id="PTHR12289:SF41">
    <property type="entry name" value="FAILED AXON CONNECTIONS-RELATED"/>
    <property type="match status" value="1"/>
</dbReference>
<keyword evidence="6" id="KW-0496">Mitochondrion</keyword>
<dbReference type="Pfam" id="PF17171">
    <property type="entry name" value="GST_C_6"/>
    <property type="match status" value="1"/>
</dbReference>
<dbReference type="InterPro" id="IPR050931">
    <property type="entry name" value="Mito_Protein_Transport_Metaxin"/>
</dbReference>
<dbReference type="PANTHER" id="PTHR12289">
    <property type="entry name" value="METAXIN RELATED"/>
    <property type="match status" value="1"/>
</dbReference>
<dbReference type="Proteomes" id="UP001150907">
    <property type="component" value="Unassembled WGS sequence"/>
</dbReference>
<evidence type="ECO:0000256" key="5">
    <source>
        <dbReference type="ARBA" id="ARBA00022927"/>
    </source>
</evidence>
<organism evidence="10 11">
    <name type="scientific">Coemansia thaxteri</name>
    <dbReference type="NCBI Taxonomy" id="2663907"/>
    <lineage>
        <taxon>Eukaryota</taxon>
        <taxon>Fungi</taxon>
        <taxon>Fungi incertae sedis</taxon>
        <taxon>Zoopagomycota</taxon>
        <taxon>Kickxellomycotina</taxon>
        <taxon>Kickxellomycetes</taxon>
        <taxon>Kickxellales</taxon>
        <taxon>Kickxellaceae</taxon>
        <taxon>Coemansia</taxon>
    </lineage>
</organism>
<evidence type="ECO:0000256" key="7">
    <source>
        <dbReference type="ARBA" id="ARBA00023136"/>
    </source>
</evidence>
<feature type="domain" description="Mitochondrial outer membrane transport complex Sam37/metaxin N-terminal" evidence="8">
    <location>
        <begin position="23"/>
        <end position="144"/>
    </location>
</feature>
<evidence type="ECO:0008006" key="12">
    <source>
        <dbReference type="Google" id="ProtNLM"/>
    </source>
</evidence>
<protein>
    <recommendedName>
        <fullName evidence="12">Metaxin</fullName>
    </recommendedName>
</protein>
<dbReference type="InterPro" id="IPR019564">
    <property type="entry name" value="Sam37/metaxin_N"/>
</dbReference>
<accession>A0A9W8BJ70</accession>
<dbReference type="Gene3D" id="1.20.1050.10">
    <property type="match status" value="1"/>
</dbReference>
<dbReference type="GO" id="GO:0015031">
    <property type="term" value="P:protein transport"/>
    <property type="evidence" value="ECO:0007669"/>
    <property type="project" value="UniProtKB-KW"/>
</dbReference>
<keyword evidence="3" id="KW-0813">Transport</keyword>
<evidence type="ECO:0000259" key="8">
    <source>
        <dbReference type="Pfam" id="PF10568"/>
    </source>
</evidence>
<name>A0A9W8BJ70_9FUNG</name>
<evidence type="ECO:0000313" key="10">
    <source>
        <dbReference type="EMBL" id="KAJ2003946.1"/>
    </source>
</evidence>
<reference evidence="10" key="1">
    <citation type="submission" date="2022-07" db="EMBL/GenBank/DDBJ databases">
        <title>Phylogenomic reconstructions and comparative analyses of Kickxellomycotina fungi.</title>
        <authorList>
            <person name="Reynolds N.K."/>
            <person name="Stajich J.E."/>
            <person name="Barry K."/>
            <person name="Grigoriev I.V."/>
            <person name="Crous P."/>
            <person name="Smith M.E."/>
        </authorList>
    </citation>
    <scope>NUCLEOTIDE SEQUENCE</scope>
    <source>
        <strain evidence="10">IMI 214461</strain>
    </source>
</reference>
<evidence type="ECO:0000256" key="2">
    <source>
        <dbReference type="ARBA" id="ARBA00009170"/>
    </source>
</evidence>
<evidence type="ECO:0000313" key="11">
    <source>
        <dbReference type="Proteomes" id="UP001150907"/>
    </source>
</evidence>
<keyword evidence="4" id="KW-1000">Mitochondrion outer membrane</keyword>
<dbReference type="EMBL" id="JANBQF010000185">
    <property type="protein sequence ID" value="KAJ2003946.1"/>
    <property type="molecule type" value="Genomic_DNA"/>
</dbReference>